<evidence type="ECO:0000313" key="2">
    <source>
        <dbReference type="Proteomes" id="UP000298284"/>
    </source>
</evidence>
<dbReference type="RefSeq" id="WP_135529656.1">
    <property type="nucleotide sequence ID" value="NZ_SRKZ01000002.1"/>
</dbReference>
<organism evidence="1 2">
    <name type="scientific">Hymenobacter wooponensis</name>
    <dbReference type="NCBI Taxonomy" id="1525360"/>
    <lineage>
        <taxon>Bacteria</taxon>
        <taxon>Pseudomonadati</taxon>
        <taxon>Bacteroidota</taxon>
        <taxon>Cytophagia</taxon>
        <taxon>Cytophagales</taxon>
        <taxon>Hymenobacteraceae</taxon>
        <taxon>Hymenobacter</taxon>
    </lineage>
</organism>
<name>A0A4Z0MPH1_9BACT</name>
<evidence type="ECO:0000313" key="1">
    <source>
        <dbReference type="EMBL" id="TGD81248.1"/>
    </source>
</evidence>
<comment type="caution">
    <text evidence="1">The sequence shown here is derived from an EMBL/GenBank/DDBJ whole genome shotgun (WGS) entry which is preliminary data.</text>
</comment>
<evidence type="ECO:0008006" key="3">
    <source>
        <dbReference type="Google" id="ProtNLM"/>
    </source>
</evidence>
<accession>A0A4Z0MPH1</accession>
<proteinExistence type="predicted"/>
<dbReference type="OrthoDB" id="883085at2"/>
<keyword evidence="2" id="KW-1185">Reference proteome</keyword>
<protein>
    <recommendedName>
        <fullName evidence="3">Carrier domain-containing protein</fullName>
    </recommendedName>
</protein>
<dbReference type="Proteomes" id="UP000298284">
    <property type="component" value="Unassembled WGS sequence"/>
</dbReference>
<dbReference type="EMBL" id="SRKZ01000002">
    <property type="protein sequence ID" value="TGD81248.1"/>
    <property type="molecule type" value="Genomic_DNA"/>
</dbReference>
<sequence>MPTTHPPEWATCTVNDLVDWLLSENYQHLLSAPASLYEVQRVVIGITAIKCGIDVPEIKLTDSFSMDLGVD</sequence>
<reference evidence="1 2" key="1">
    <citation type="submission" date="2019-04" db="EMBL/GenBank/DDBJ databases">
        <authorList>
            <person name="Feng G."/>
            <person name="Zhang J."/>
            <person name="Zhu H."/>
        </authorList>
    </citation>
    <scope>NUCLEOTIDE SEQUENCE [LARGE SCALE GENOMIC DNA]</scope>
    <source>
        <strain evidence="1 2">JCM 19491</strain>
    </source>
</reference>
<dbReference type="AlphaFoldDB" id="A0A4Z0MPH1"/>
<gene>
    <name evidence="1" type="ORF">EU557_06695</name>
</gene>